<protein>
    <submittedName>
        <fullName evidence="4">HU family DNA-binding protein</fullName>
    </submittedName>
</protein>
<evidence type="ECO:0000256" key="2">
    <source>
        <dbReference type="ARBA" id="ARBA00023125"/>
    </source>
</evidence>
<evidence type="ECO:0000256" key="1">
    <source>
        <dbReference type="ARBA" id="ARBA00023067"/>
    </source>
</evidence>
<dbReference type="Pfam" id="PF00216">
    <property type="entry name" value="Bac_DNA_binding"/>
    <property type="match status" value="1"/>
</dbReference>
<name>A0ABU4WBC0_9FUSO</name>
<dbReference type="PRINTS" id="PR01727">
    <property type="entry name" value="DNABINDINGHU"/>
</dbReference>
<keyword evidence="5" id="KW-1185">Reference proteome</keyword>
<evidence type="ECO:0000313" key="4">
    <source>
        <dbReference type="EMBL" id="MDX8336836.1"/>
    </source>
</evidence>
<gene>
    <name evidence="4" type="ORF">RFV38_10075</name>
</gene>
<dbReference type="CDD" id="cd13831">
    <property type="entry name" value="HU"/>
    <property type="match status" value="1"/>
</dbReference>
<comment type="caution">
    <text evidence="4">The sequence shown here is derived from an EMBL/GenBank/DDBJ whole genome shotgun (WGS) entry which is preliminary data.</text>
</comment>
<dbReference type="SMART" id="SM00411">
    <property type="entry name" value="BHL"/>
    <property type="match status" value="1"/>
</dbReference>
<keyword evidence="2 4" id="KW-0238">DNA-binding</keyword>
<dbReference type="PANTHER" id="PTHR33175">
    <property type="entry name" value="DNA-BINDING PROTEIN HU"/>
    <property type="match status" value="1"/>
</dbReference>
<dbReference type="Gene3D" id="4.10.520.10">
    <property type="entry name" value="IHF-like DNA-binding proteins"/>
    <property type="match status" value="1"/>
</dbReference>
<evidence type="ECO:0000313" key="5">
    <source>
        <dbReference type="Proteomes" id="UP001279681"/>
    </source>
</evidence>
<organism evidence="4 5">
    <name type="scientific">Candidatus Cetobacterium colombiensis</name>
    <dbReference type="NCBI Taxonomy" id="3073100"/>
    <lineage>
        <taxon>Bacteria</taxon>
        <taxon>Fusobacteriati</taxon>
        <taxon>Fusobacteriota</taxon>
        <taxon>Fusobacteriia</taxon>
        <taxon>Fusobacteriales</taxon>
        <taxon>Fusobacteriaceae</taxon>
        <taxon>Cetobacterium</taxon>
    </lineage>
</organism>
<dbReference type="EMBL" id="JAVIKH010000014">
    <property type="protein sequence ID" value="MDX8336836.1"/>
    <property type="molecule type" value="Genomic_DNA"/>
</dbReference>
<dbReference type="GO" id="GO:0003677">
    <property type="term" value="F:DNA binding"/>
    <property type="evidence" value="ECO:0007669"/>
    <property type="project" value="UniProtKB-KW"/>
</dbReference>
<accession>A0ABU4WBC0</accession>
<dbReference type="RefSeq" id="WP_023050698.1">
    <property type="nucleotide sequence ID" value="NZ_JAVIKH010000014.1"/>
</dbReference>
<dbReference type="InterPro" id="IPR000119">
    <property type="entry name" value="Hist_DNA-bd"/>
</dbReference>
<sequence length="90" mass="10396">MTKKEFIDLFAKTGEYTKKDAEKAVKLFLDLVEQKLVEGEPVSFIGWGKFEVVTRAARHVRNPQTGKKMKLKEKKVVKFRVGKTLEEKIV</sequence>
<keyword evidence="1" id="KW-0226">DNA condensation</keyword>
<proteinExistence type="inferred from homology"/>
<dbReference type="SUPFAM" id="SSF47729">
    <property type="entry name" value="IHF-like DNA-binding proteins"/>
    <property type="match status" value="1"/>
</dbReference>
<evidence type="ECO:0000256" key="3">
    <source>
        <dbReference type="RuleBase" id="RU003939"/>
    </source>
</evidence>
<comment type="similarity">
    <text evidence="3">Belongs to the bacterial histone-like protein family.</text>
</comment>
<dbReference type="InterPro" id="IPR010992">
    <property type="entry name" value="IHF-like_DNA-bd_dom_sf"/>
</dbReference>
<reference evidence="5" key="1">
    <citation type="submission" date="2023-07" db="EMBL/GenBank/DDBJ databases">
        <authorList>
            <person name="Colorado M.A."/>
            <person name="Villamil L.M."/>
            <person name="Melo J.F."/>
            <person name="Rodriguez J.A."/>
            <person name="Ruiz R.Y."/>
        </authorList>
    </citation>
    <scope>NUCLEOTIDE SEQUENCE [LARGE SCALE GENOMIC DNA]</scope>
    <source>
        <strain evidence="5">C33</strain>
    </source>
</reference>
<dbReference type="Proteomes" id="UP001279681">
    <property type="component" value="Unassembled WGS sequence"/>
</dbReference>
<dbReference type="GeneID" id="96966641"/>
<dbReference type="PANTHER" id="PTHR33175:SF3">
    <property type="entry name" value="DNA-BINDING PROTEIN HU-BETA"/>
    <property type="match status" value="1"/>
</dbReference>